<reference evidence="4" key="3">
    <citation type="submission" date="2022-06" db="UniProtKB">
        <authorList>
            <consortium name="EnsemblMetazoa"/>
        </authorList>
    </citation>
    <scope>IDENTIFICATION</scope>
</reference>
<evidence type="ECO:0000256" key="2">
    <source>
        <dbReference type="SAM" id="SignalP"/>
    </source>
</evidence>
<evidence type="ECO:0000313" key="3">
    <source>
        <dbReference type="EMBL" id="KAF7494134.1"/>
    </source>
</evidence>
<dbReference type="AlphaFoldDB" id="A0A834RCP5"/>
<evidence type="ECO:0000313" key="4">
    <source>
        <dbReference type="EnsemblMetazoa" id="KAF7494134.1"/>
    </source>
</evidence>
<sequence length="859" mass="93186">MMLLLQNKASAFVVIILAIVIHCQGQNVWHRYQFRSVANAEEFEKLANQTRNTVTTVLTNPSTISTNVQPNATTLSNEVQSISGESPNMMVTGRIAAPVHNQYQQAFNVPQPMSQSYFRSFPANATIQMRGPSILFGTPVHMNHTSSWRMAVPQAQTIHQQPILSTLVNQTFPVANLSETSPNGKDETSNASKDSIENGQLPQEFKTDTRIAQQSSTPTSNEQEPAEVPKNSEPKVEKEISEESSMRSFLDFFGKSKEKEYEDVDEHDFESEKDKFFSKFDGKKSELKKNFEKIKPAEKEYDTKDGSYDSSKGKKLSVKLKADEYDDDGDHELILKPAGKKLGKKLGKLGKEKLVLEEEHLASLPVAAIQPPAAVAIPIPVPVAGYTPPAQPVAYPTAAYSGHYQMDPYPKGKYIPQYRQANVTVATESTATLEESALNARSLTQSNVSSGATPNPTQTSTDVVNQSNDSNNRMKIFQSSMMQKSPMMDLNSHSDAYGAEIYQLNPTSRAYSPLAAGTAALAATAYPPPTVAYPSQPPMMLTSVPAYSQPAYPGAAAAAAPSAAYPPPPVATPVLSPSPSYSSILSKVLSQIPTVPYVQQVAANYSAKYDYSMPVGVVNLFCTNLKLPCSCTLYITEINQYNMLISGVCSGLAKEQYYMLNLYEFGDITSGCAGLGLPFAPPLPAGGYRRSNYMSNNLGIIKSDYSGVAFVNKLKHDSLSVMCDKYSGKTSILGRALGLSELSPLSAVPLTLPTYSQAAAALSLQPTKISNPPLVGSLYRRSAPAYPLPMAPAYPSPLAALPNLAPSFSALPSMPTPIACGVIGLANKDNSYETRHIKSQLIAHAELEEENARKKKEPY</sequence>
<dbReference type="EnsemblMetazoa" id="SSS_8059s_mrna">
    <property type="protein sequence ID" value="KAF7494134.1"/>
    <property type="gene ID" value="SSS_8059"/>
</dbReference>
<dbReference type="Proteomes" id="UP000070412">
    <property type="component" value="Unassembled WGS sequence"/>
</dbReference>
<feature type="compositionally biased region" description="Basic and acidic residues" evidence="1">
    <location>
        <begin position="230"/>
        <end position="243"/>
    </location>
</feature>
<feature type="compositionally biased region" description="Polar residues" evidence="1">
    <location>
        <begin position="210"/>
        <end position="223"/>
    </location>
</feature>
<keyword evidence="5" id="KW-1185">Reference proteome</keyword>
<dbReference type="GO" id="GO:0006801">
    <property type="term" value="P:superoxide metabolic process"/>
    <property type="evidence" value="ECO:0007669"/>
    <property type="project" value="InterPro"/>
</dbReference>
<evidence type="ECO:0000313" key="5">
    <source>
        <dbReference type="Proteomes" id="UP000070412"/>
    </source>
</evidence>
<reference evidence="5" key="1">
    <citation type="journal article" date="2020" name="PLoS Negl. Trop. Dis.">
        <title>High-quality nuclear genome for Sarcoptes scabiei-A critical resource for a neglected parasite.</title>
        <authorList>
            <person name="Korhonen P.K."/>
            <person name="Gasser R.B."/>
            <person name="Ma G."/>
            <person name="Wang T."/>
            <person name="Stroehlein A.J."/>
            <person name="Young N.D."/>
            <person name="Ang C.S."/>
            <person name="Fernando D.D."/>
            <person name="Lu H.C."/>
            <person name="Taylor S."/>
            <person name="Reynolds S.L."/>
            <person name="Mofiz E."/>
            <person name="Najaraj S.H."/>
            <person name="Gowda H."/>
            <person name="Madugundu A."/>
            <person name="Renuse S."/>
            <person name="Holt D."/>
            <person name="Pandey A."/>
            <person name="Papenfuss A.T."/>
            <person name="Fischer K."/>
        </authorList>
    </citation>
    <scope>NUCLEOTIDE SEQUENCE [LARGE SCALE GENOMIC DNA]</scope>
</reference>
<keyword evidence="2" id="KW-0732">Signal</keyword>
<dbReference type="EMBL" id="WVUK01000054">
    <property type="protein sequence ID" value="KAF7494134.1"/>
    <property type="molecule type" value="Genomic_DNA"/>
</dbReference>
<dbReference type="GO" id="GO:0046872">
    <property type="term" value="F:metal ion binding"/>
    <property type="evidence" value="ECO:0007669"/>
    <property type="project" value="InterPro"/>
</dbReference>
<name>A0A834RCP5_SARSC</name>
<organism evidence="3">
    <name type="scientific">Sarcoptes scabiei</name>
    <name type="common">Itch mite</name>
    <name type="synonym">Acarus scabiei</name>
    <dbReference type="NCBI Taxonomy" id="52283"/>
    <lineage>
        <taxon>Eukaryota</taxon>
        <taxon>Metazoa</taxon>
        <taxon>Ecdysozoa</taxon>
        <taxon>Arthropoda</taxon>
        <taxon>Chelicerata</taxon>
        <taxon>Arachnida</taxon>
        <taxon>Acari</taxon>
        <taxon>Acariformes</taxon>
        <taxon>Sarcoptiformes</taxon>
        <taxon>Astigmata</taxon>
        <taxon>Psoroptidia</taxon>
        <taxon>Sarcoptoidea</taxon>
        <taxon>Sarcoptidae</taxon>
        <taxon>Sarcoptinae</taxon>
        <taxon>Sarcoptes</taxon>
    </lineage>
</organism>
<accession>A0A834RCP5</accession>
<proteinExistence type="predicted"/>
<feature type="signal peptide" evidence="2">
    <location>
        <begin position="1"/>
        <end position="25"/>
    </location>
</feature>
<feature type="chain" id="PRO_5038316130" evidence="2">
    <location>
        <begin position="26"/>
        <end position="859"/>
    </location>
</feature>
<dbReference type="OrthoDB" id="2015551at2759"/>
<dbReference type="InterPro" id="IPR036423">
    <property type="entry name" value="SOD-like_Cu/Zn_dom_sf"/>
</dbReference>
<feature type="region of interest" description="Disordered" evidence="1">
    <location>
        <begin position="176"/>
        <end position="243"/>
    </location>
</feature>
<gene>
    <name evidence="3" type="ORF">SSS_8059</name>
</gene>
<feature type="compositionally biased region" description="Polar residues" evidence="1">
    <location>
        <begin position="176"/>
        <end position="201"/>
    </location>
</feature>
<dbReference type="SUPFAM" id="SSF49329">
    <property type="entry name" value="Cu,Zn superoxide dismutase-like"/>
    <property type="match status" value="1"/>
</dbReference>
<protein>
    <submittedName>
        <fullName evidence="3 4">Uncharacterized protein</fullName>
    </submittedName>
</protein>
<reference evidence="3" key="2">
    <citation type="submission" date="2020-01" db="EMBL/GenBank/DDBJ databases">
        <authorList>
            <person name="Korhonen P.K.K."/>
            <person name="Guangxu M.G."/>
            <person name="Wang T.W."/>
            <person name="Stroehlein A.J.S."/>
            <person name="Young N.D."/>
            <person name="Ang C.-S.A."/>
            <person name="Fernando D.W.F."/>
            <person name="Lu H.L."/>
            <person name="Taylor S.T."/>
            <person name="Ehtesham M.E.M."/>
            <person name="Najaraj S.H.N."/>
            <person name="Harsha G.H.G."/>
            <person name="Madugundu A.M."/>
            <person name="Renuse S.R."/>
            <person name="Holt D.H."/>
            <person name="Pandey A.P."/>
            <person name="Papenfuss A.P."/>
            <person name="Gasser R.B.G."/>
            <person name="Fischer K.F."/>
        </authorList>
    </citation>
    <scope>NUCLEOTIDE SEQUENCE</scope>
    <source>
        <strain evidence="3">SSS_KF_BRIS2020</strain>
    </source>
</reference>
<evidence type="ECO:0000256" key="1">
    <source>
        <dbReference type="SAM" id="MobiDB-lite"/>
    </source>
</evidence>
<feature type="region of interest" description="Disordered" evidence="1">
    <location>
        <begin position="444"/>
        <end position="471"/>
    </location>
</feature>